<dbReference type="NCBIfam" id="TIGR00057">
    <property type="entry name" value="L-threonylcarbamoyladenylate synthase"/>
    <property type="match status" value="1"/>
</dbReference>
<dbReference type="AlphaFoldDB" id="A0A1B4V8K5"/>
<dbReference type="InterPro" id="IPR006070">
    <property type="entry name" value="Sua5-like_dom"/>
</dbReference>
<dbReference type="InterPro" id="IPR052532">
    <property type="entry name" value="SUA5_domain"/>
</dbReference>
<sequence>MAQYFQIHPDNPQPRLIKRAVEIVRDGGVIVYPTDSSYAIGCHIGDKQAMERVRRIRRLDDRHNFTLVCRDLSEVALYARLGNVDYRILRAYTPGPYTFILPATREVPRRLQNPRRRTIGLRVPDHAIAQALLAELREPLMSVTLILPGETVPMNDPEEIRERLEHQVDLVIDGGQCALDPTTVVMLDNGLVEVRRRGRGDIAALTGEGIAQGA</sequence>
<dbReference type="Proteomes" id="UP000218899">
    <property type="component" value="Chromosome"/>
</dbReference>
<gene>
    <name evidence="2" type="ORF">SVA_1189</name>
</gene>
<accession>A0A1B4V8K5</accession>
<keyword evidence="3" id="KW-1185">Reference proteome</keyword>
<dbReference type="SUPFAM" id="SSF55821">
    <property type="entry name" value="YrdC/RibB"/>
    <property type="match status" value="1"/>
</dbReference>
<evidence type="ECO:0000259" key="1">
    <source>
        <dbReference type="PROSITE" id="PS51163"/>
    </source>
</evidence>
<dbReference type="GO" id="GO:0003725">
    <property type="term" value="F:double-stranded RNA binding"/>
    <property type="evidence" value="ECO:0007669"/>
    <property type="project" value="InterPro"/>
</dbReference>
<dbReference type="OrthoDB" id="9781656at2"/>
<dbReference type="PANTHER" id="PTHR42828">
    <property type="entry name" value="DHBP SYNTHASE RIBB-LIKE ALPHA/BETA DOMAIN-CONTAINING PROTEIN"/>
    <property type="match status" value="1"/>
</dbReference>
<dbReference type="KEGG" id="sva:SVA_1189"/>
<evidence type="ECO:0000313" key="3">
    <source>
        <dbReference type="Proteomes" id="UP000218899"/>
    </source>
</evidence>
<dbReference type="PANTHER" id="PTHR42828:SF3">
    <property type="entry name" value="THREONYLCARBAMOYL-AMP SYNTHASE"/>
    <property type="match status" value="1"/>
</dbReference>
<organism evidence="2 3">
    <name type="scientific">Sulfurifustis variabilis</name>
    <dbReference type="NCBI Taxonomy" id="1675686"/>
    <lineage>
        <taxon>Bacteria</taxon>
        <taxon>Pseudomonadati</taxon>
        <taxon>Pseudomonadota</taxon>
        <taxon>Gammaproteobacteria</taxon>
        <taxon>Acidiferrobacterales</taxon>
        <taxon>Acidiferrobacteraceae</taxon>
        <taxon>Sulfurifustis</taxon>
    </lineage>
</organism>
<name>A0A1B4V8K5_9GAMM</name>
<feature type="domain" description="YrdC-like" evidence="1">
    <location>
        <begin position="14"/>
        <end position="200"/>
    </location>
</feature>
<evidence type="ECO:0000313" key="2">
    <source>
        <dbReference type="EMBL" id="BAU47764.1"/>
    </source>
</evidence>
<dbReference type="PROSITE" id="PS51163">
    <property type="entry name" value="YRDC"/>
    <property type="match status" value="1"/>
</dbReference>
<reference evidence="2 3" key="1">
    <citation type="submission" date="2015-08" db="EMBL/GenBank/DDBJ databases">
        <title>Complete genome sequence of Sulfurifustis variabilis.</title>
        <authorList>
            <person name="Miura A."/>
            <person name="Kojima H."/>
            <person name="Fukui M."/>
        </authorList>
    </citation>
    <scope>NUCLEOTIDE SEQUENCE [LARGE SCALE GENOMIC DNA]</scope>
    <source>
        <strain evidence="3">skN76</strain>
    </source>
</reference>
<dbReference type="EMBL" id="AP014936">
    <property type="protein sequence ID" value="BAU47764.1"/>
    <property type="molecule type" value="Genomic_DNA"/>
</dbReference>
<dbReference type="InterPro" id="IPR017945">
    <property type="entry name" value="DHBP_synth_RibB-like_a/b_dom"/>
</dbReference>
<protein>
    <submittedName>
        <fullName evidence="2">Translation factor Sua5</fullName>
    </submittedName>
</protein>
<proteinExistence type="predicted"/>
<dbReference type="Pfam" id="PF01300">
    <property type="entry name" value="Sua5_yciO_yrdC"/>
    <property type="match status" value="1"/>
</dbReference>
<dbReference type="RefSeq" id="WP_096460117.1">
    <property type="nucleotide sequence ID" value="NZ_AP014936.1"/>
</dbReference>
<dbReference type="Gene3D" id="3.90.870.10">
    <property type="entry name" value="DHBP synthase"/>
    <property type="match status" value="1"/>
</dbReference>